<keyword evidence="3" id="KW-0489">Methyltransferase</keyword>
<proteinExistence type="predicted"/>
<dbReference type="Pfam" id="PF13649">
    <property type="entry name" value="Methyltransf_25"/>
    <property type="match status" value="1"/>
</dbReference>
<dbReference type="CDD" id="cd02440">
    <property type="entry name" value="AdoMet_MTases"/>
    <property type="match status" value="1"/>
</dbReference>
<name>A0A1I1QVU6_9HYPH</name>
<evidence type="ECO:0000313" key="3">
    <source>
        <dbReference type="EMBL" id="SFD23403.1"/>
    </source>
</evidence>
<feature type="domain" description="Methyltransferase" evidence="2">
    <location>
        <begin position="63"/>
        <end position="136"/>
    </location>
</feature>
<accession>A0A1I1QVU6</accession>
<evidence type="ECO:0000259" key="2">
    <source>
        <dbReference type="Pfam" id="PF13649"/>
    </source>
</evidence>
<protein>
    <submittedName>
        <fullName evidence="3">Methyltransferase domain-containing protein</fullName>
    </submittedName>
</protein>
<dbReference type="GO" id="GO:0032259">
    <property type="term" value="P:methylation"/>
    <property type="evidence" value="ECO:0007669"/>
    <property type="project" value="UniProtKB-KW"/>
</dbReference>
<dbReference type="RefSeq" id="WP_074797750.1">
    <property type="nucleotide sequence ID" value="NZ_FOMB01000031.1"/>
</dbReference>
<dbReference type="GO" id="GO:0006596">
    <property type="term" value="P:polyamine biosynthetic process"/>
    <property type="evidence" value="ECO:0007669"/>
    <property type="project" value="UniProtKB-KW"/>
</dbReference>
<dbReference type="AlphaFoldDB" id="A0A1I1QVU6"/>
<dbReference type="SUPFAM" id="SSF53335">
    <property type="entry name" value="S-adenosyl-L-methionine-dependent methyltransferases"/>
    <property type="match status" value="1"/>
</dbReference>
<evidence type="ECO:0000256" key="1">
    <source>
        <dbReference type="ARBA" id="ARBA00023115"/>
    </source>
</evidence>
<sequence length="257" mass="28705">MILLERIRSDAGDIQILETKLHRSVVYRQGGCCQSEADADGVSLCSYIHGIFGLLAQSPPRNVLMIGCGGGSLATMLASMGVQVTIVDVNPLAFEIARRYFNLPDEVACHVADGRDFLRDNAARYDAIVMDAYVGAFVPQPLRSMSFFRLARTRLDEHKGRLIANVFTEHDFDAAPDVAATAMAEVWDDVRVLDIRGMQHRNALVMAGTVMALQEPKLLLRPMAGITEIMHDLNRWRFRKWRLLDRDDRSLCAISSI</sequence>
<dbReference type="InterPro" id="IPR041698">
    <property type="entry name" value="Methyltransf_25"/>
</dbReference>
<dbReference type="PANTHER" id="PTHR43317:SF1">
    <property type="entry name" value="THERMOSPERMINE SYNTHASE ACAULIS5"/>
    <property type="match status" value="1"/>
</dbReference>
<gene>
    <name evidence="3" type="ORF">SAMN04488059_13112</name>
</gene>
<reference evidence="3 4" key="1">
    <citation type="submission" date="2016-10" db="EMBL/GenBank/DDBJ databases">
        <authorList>
            <person name="de Groot N.N."/>
        </authorList>
    </citation>
    <scope>NUCLEOTIDE SEQUENCE [LARGE SCALE GENOMIC DNA]</scope>
    <source>
        <strain evidence="3 4">CGMCC 1.10210</strain>
    </source>
</reference>
<keyword evidence="1" id="KW-0620">Polyamine biosynthesis</keyword>
<dbReference type="STRING" id="728005.SAMN04488059_13112"/>
<keyword evidence="3" id="KW-0808">Transferase</keyword>
<dbReference type="Gene3D" id="3.40.50.150">
    <property type="entry name" value="Vaccinia Virus protein VP39"/>
    <property type="match status" value="1"/>
</dbReference>
<dbReference type="PANTHER" id="PTHR43317">
    <property type="entry name" value="THERMOSPERMINE SYNTHASE ACAULIS5"/>
    <property type="match status" value="1"/>
</dbReference>
<organism evidence="3 4">
    <name type="scientific">Devosia psychrophila</name>
    <dbReference type="NCBI Taxonomy" id="728005"/>
    <lineage>
        <taxon>Bacteria</taxon>
        <taxon>Pseudomonadati</taxon>
        <taxon>Pseudomonadota</taxon>
        <taxon>Alphaproteobacteria</taxon>
        <taxon>Hyphomicrobiales</taxon>
        <taxon>Devosiaceae</taxon>
        <taxon>Devosia</taxon>
    </lineage>
</organism>
<dbReference type="GO" id="GO:0008168">
    <property type="term" value="F:methyltransferase activity"/>
    <property type="evidence" value="ECO:0007669"/>
    <property type="project" value="UniProtKB-KW"/>
</dbReference>
<dbReference type="InterPro" id="IPR029063">
    <property type="entry name" value="SAM-dependent_MTases_sf"/>
</dbReference>
<dbReference type="NCBIfam" id="NF037959">
    <property type="entry name" value="MFS_SpdSyn"/>
    <property type="match status" value="1"/>
</dbReference>
<dbReference type="EMBL" id="FOMB01000031">
    <property type="protein sequence ID" value="SFD23403.1"/>
    <property type="molecule type" value="Genomic_DNA"/>
</dbReference>
<dbReference type="Proteomes" id="UP000182258">
    <property type="component" value="Unassembled WGS sequence"/>
</dbReference>
<evidence type="ECO:0000313" key="4">
    <source>
        <dbReference type="Proteomes" id="UP000182258"/>
    </source>
</evidence>